<evidence type="ECO:0000259" key="3">
    <source>
        <dbReference type="PROSITE" id="PS50158"/>
    </source>
</evidence>
<name>A0A078J1A4_BRANA</name>
<evidence type="ECO:0000256" key="1">
    <source>
        <dbReference type="PROSITE-ProRule" id="PRU00047"/>
    </source>
</evidence>
<feature type="region of interest" description="Disordered" evidence="2">
    <location>
        <begin position="333"/>
        <end position="356"/>
    </location>
</feature>
<feature type="compositionally biased region" description="Basic residues" evidence="2">
    <location>
        <begin position="428"/>
        <end position="440"/>
    </location>
</feature>
<feature type="domain" description="CCHC-type" evidence="3">
    <location>
        <begin position="186"/>
        <end position="200"/>
    </location>
</feature>
<dbReference type="PaxDb" id="3708-A0A078J1A4"/>
<reference evidence="5 6" key="1">
    <citation type="journal article" date="2014" name="Science">
        <title>Plant genetics. Early allopolyploid evolution in the post-Neolithic Brassica napus oilseed genome.</title>
        <authorList>
            <person name="Chalhoub B."/>
            <person name="Denoeud F."/>
            <person name="Liu S."/>
            <person name="Parkin I.A."/>
            <person name="Tang H."/>
            <person name="Wang X."/>
            <person name="Chiquet J."/>
            <person name="Belcram H."/>
            <person name="Tong C."/>
            <person name="Samans B."/>
            <person name="Correa M."/>
            <person name="Da Silva C."/>
            <person name="Just J."/>
            <person name="Falentin C."/>
            <person name="Koh C.S."/>
            <person name="Le Clainche I."/>
            <person name="Bernard M."/>
            <person name="Bento P."/>
            <person name="Noel B."/>
            <person name="Labadie K."/>
            <person name="Alberti A."/>
            <person name="Charles M."/>
            <person name="Arnaud D."/>
            <person name="Guo H."/>
            <person name="Daviaud C."/>
            <person name="Alamery S."/>
            <person name="Jabbari K."/>
            <person name="Zhao M."/>
            <person name="Edger P.P."/>
            <person name="Chelaifa H."/>
            <person name="Tack D."/>
            <person name="Lassalle G."/>
            <person name="Mestiri I."/>
            <person name="Schnel N."/>
            <person name="Le Paslier M.C."/>
            <person name="Fan G."/>
            <person name="Renault V."/>
            <person name="Bayer P.E."/>
            <person name="Golicz A.A."/>
            <person name="Manoli S."/>
            <person name="Lee T.H."/>
            <person name="Thi V.H."/>
            <person name="Chalabi S."/>
            <person name="Hu Q."/>
            <person name="Fan C."/>
            <person name="Tollenaere R."/>
            <person name="Lu Y."/>
            <person name="Battail C."/>
            <person name="Shen J."/>
            <person name="Sidebottom C.H."/>
            <person name="Wang X."/>
            <person name="Canaguier A."/>
            <person name="Chauveau A."/>
            <person name="Berard A."/>
            <person name="Deniot G."/>
            <person name="Guan M."/>
            <person name="Liu Z."/>
            <person name="Sun F."/>
            <person name="Lim Y.P."/>
            <person name="Lyons E."/>
            <person name="Town C.D."/>
            <person name="Bancroft I."/>
            <person name="Wang X."/>
            <person name="Meng J."/>
            <person name="Ma J."/>
            <person name="Pires J.C."/>
            <person name="King G.J."/>
            <person name="Brunel D."/>
            <person name="Delourme R."/>
            <person name="Renard M."/>
            <person name="Aury J.M."/>
            <person name="Adams K.L."/>
            <person name="Batley J."/>
            <person name="Snowdon R.J."/>
            <person name="Tost J."/>
            <person name="Edwards D."/>
            <person name="Zhou Y."/>
            <person name="Hua W."/>
            <person name="Sharpe A.G."/>
            <person name="Paterson A.H."/>
            <person name="Guan C."/>
            <person name="Wincker P."/>
        </authorList>
    </citation>
    <scope>NUCLEOTIDE SEQUENCE [LARGE SCALE GENOMIC DNA]</scope>
    <source>
        <strain evidence="6">cv. Darmor-bzh</strain>
    </source>
</reference>
<dbReference type="STRING" id="3708.A0A078J1A4"/>
<organism evidence="5 6">
    <name type="scientific">Brassica napus</name>
    <name type="common">Rape</name>
    <dbReference type="NCBI Taxonomy" id="3708"/>
    <lineage>
        <taxon>Eukaryota</taxon>
        <taxon>Viridiplantae</taxon>
        <taxon>Streptophyta</taxon>
        <taxon>Embryophyta</taxon>
        <taxon>Tracheophyta</taxon>
        <taxon>Spermatophyta</taxon>
        <taxon>Magnoliopsida</taxon>
        <taxon>eudicotyledons</taxon>
        <taxon>Gunneridae</taxon>
        <taxon>Pentapetalae</taxon>
        <taxon>rosids</taxon>
        <taxon>malvids</taxon>
        <taxon>Brassicales</taxon>
        <taxon>Brassicaceae</taxon>
        <taxon>Brassiceae</taxon>
        <taxon>Brassica</taxon>
    </lineage>
</organism>
<dbReference type="PANTHER" id="PTHR31286">
    <property type="entry name" value="GLYCINE-RICH CELL WALL STRUCTURAL PROTEIN 1.8-LIKE"/>
    <property type="match status" value="1"/>
</dbReference>
<feature type="region of interest" description="Disordered" evidence="2">
    <location>
        <begin position="375"/>
        <end position="440"/>
    </location>
</feature>
<evidence type="ECO:0000256" key="2">
    <source>
        <dbReference type="SAM" id="MobiDB-lite"/>
    </source>
</evidence>
<reference evidence="5" key="2">
    <citation type="submission" date="2014-06" db="EMBL/GenBank/DDBJ databases">
        <authorList>
            <person name="Genoscope - CEA"/>
        </authorList>
    </citation>
    <scope>NUCLEOTIDE SEQUENCE</scope>
</reference>
<proteinExistence type="predicted"/>
<evidence type="ECO:0000313" key="4">
    <source>
        <dbReference type="EMBL" id="CAF1728167.1"/>
    </source>
</evidence>
<accession>A0A078J1A4</accession>
<dbReference type="EMBL" id="LK033745">
    <property type="protein sequence ID" value="CDY59265.1"/>
    <property type="molecule type" value="Genomic_DNA"/>
</dbReference>
<evidence type="ECO:0000313" key="6">
    <source>
        <dbReference type="Proteomes" id="UP000028999"/>
    </source>
</evidence>
<keyword evidence="6" id="KW-1185">Reference proteome</keyword>
<dbReference type="Proteomes" id="UP000028999">
    <property type="component" value="Unassembled WGS sequence"/>
</dbReference>
<evidence type="ECO:0000313" key="5">
    <source>
        <dbReference type="EMBL" id="CDY59265.1"/>
    </source>
</evidence>
<feature type="region of interest" description="Disordered" evidence="2">
    <location>
        <begin position="286"/>
        <end position="314"/>
    </location>
</feature>
<dbReference type="GO" id="GO:0003676">
    <property type="term" value="F:nucleic acid binding"/>
    <property type="evidence" value="ECO:0007669"/>
    <property type="project" value="InterPro"/>
</dbReference>
<dbReference type="Proteomes" id="UP001295469">
    <property type="component" value="Chromosome C09"/>
</dbReference>
<sequence>MILYGLVCQNIIVKKQAAPSGTSVLVKQNVSSPIIKAASQEYPWASKMKSVCNLNRVTVPVYLEDGTSKFVLQRGFWHVDDCLMFVSSWTPTKTIFLPEISTIPIWLTLKNIPNQLYSLEGIKWIASGIGEPMLTFKPWPDPTLMGEAKILVEIKLDIPFAQRVAIEDENGPASLVDVLYSWLPSKCARCGHLGHKASRCLGQPLEPARSTKTSCPISGNVVTSIISAVETDSMLVDTEERDTTIIHSVLNVTVPHTPTLIVDVTSASAITLEDATIKPKDHITITEEKKSSSKKDTSFSLKGNVGRGSPKTISEHLSTPAVACNTPSNSHTFLVSSKETPSSSSNLVSANSVPTSCRIRKSLSSSNLLTNRFSSLESSDDEDESLSDEELDPKENLSSLGKFFLRDRPVKPSTKVKEMQSHPVARGRGNHGRGKRGGRG</sequence>
<dbReference type="InterPro" id="IPR040256">
    <property type="entry name" value="At4g02000-like"/>
</dbReference>
<feature type="compositionally biased region" description="Low complexity" evidence="2">
    <location>
        <begin position="342"/>
        <end position="353"/>
    </location>
</feature>
<feature type="compositionally biased region" description="Acidic residues" evidence="2">
    <location>
        <begin position="378"/>
        <end position="392"/>
    </location>
</feature>
<dbReference type="PROSITE" id="PS50158">
    <property type="entry name" value="ZF_CCHC"/>
    <property type="match status" value="1"/>
</dbReference>
<dbReference type="PANTHER" id="PTHR31286:SF63">
    <property type="entry name" value="DUF4283 DOMAIN-CONTAINING PROTEIN"/>
    <property type="match status" value="1"/>
</dbReference>
<dbReference type="Gramene" id="CDY59265">
    <property type="protein sequence ID" value="CDY59265"/>
    <property type="gene ID" value="GSBRNA2T00025834001"/>
</dbReference>
<feature type="compositionally biased region" description="Basic and acidic residues" evidence="2">
    <location>
        <begin position="404"/>
        <end position="420"/>
    </location>
</feature>
<keyword evidence="1" id="KW-0479">Metal-binding</keyword>
<gene>
    <name evidence="5" type="primary">BnaC09g51710D</name>
    <name evidence="4" type="ORF">DARMORV10_C09P24120.1</name>
    <name evidence="5" type="ORF">GSBRNA2T00025834001</name>
</gene>
<dbReference type="EMBL" id="HG994373">
    <property type="protein sequence ID" value="CAF1728167.1"/>
    <property type="molecule type" value="Genomic_DNA"/>
</dbReference>
<dbReference type="OMA" id="DNANSHW"/>
<keyword evidence="1" id="KW-0862">Zinc</keyword>
<dbReference type="AlphaFoldDB" id="A0A078J1A4"/>
<dbReference type="InterPro" id="IPR001878">
    <property type="entry name" value="Znf_CCHC"/>
</dbReference>
<protein>
    <submittedName>
        <fullName evidence="4">(rape) hypothetical protein</fullName>
    </submittedName>
    <submittedName>
        <fullName evidence="5">BnaC09g51710D protein</fullName>
    </submittedName>
</protein>
<dbReference type="GO" id="GO:0008270">
    <property type="term" value="F:zinc ion binding"/>
    <property type="evidence" value="ECO:0007669"/>
    <property type="project" value="UniProtKB-KW"/>
</dbReference>
<keyword evidence="1" id="KW-0863">Zinc-finger</keyword>
<feature type="compositionally biased region" description="Basic and acidic residues" evidence="2">
    <location>
        <begin position="286"/>
        <end position="297"/>
    </location>
</feature>
<reference evidence="4" key="3">
    <citation type="submission" date="2021-01" db="EMBL/GenBank/DDBJ databases">
        <authorList>
            <consortium name="Genoscope - CEA"/>
            <person name="William W."/>
        </authorList>
    </citation>
    <scope>NUCLEOTIDE SEQUENCE</scope>
</reference>